<evidence type="ECO:0000313" key="8">
    <source>
        <dbReference type="WBParaSite" id="ECPE_0000770001-mRNA-1"/>
    </source>
</evidence>
<feature type="transmembrane region" description="Helical" evidence="5">
    <location>
        <begin position="24"/>
        <end position="46"/>
    </location>
</feature>
<accession>A0A183AL49</accession>
<evidence type="ECO:0000256" key="5">
    <source>
        <dbReference type="SAM" id="Phobius"/>
    </source>
</evidence>
<evidence type="ECO:0000256" key="3">
    <source>
        <dbReference type="ARBA" id="ARBA00038050"/>
    </source>
</evidence>
<dbReference type="OrthoDB" id="1733656at2759"/>
<dbReference type="Proteomes" id="UP000272942">
    <property type="component" value="Unassembled WGS sequence"/>
</dbReference>
<reference evidence="8" key="1">
    <citation type="submission" date="2016-06" db="UniProtKB">
        <authorList>
            <consortium name="WormBaseParasite"/>
        </authorList>
    </citation>
    <scope>IDENTIFICATION</scope>
</reference>
<comment type="catalytic activity">
    <reaction evidence="4">
        <text>an N-acyl-L-alpha-aminoacyl-tRNA + H2O = an N-acyl-L-amino acid + a tRNA + H(+)</text>
        <dbReference type="Rhea" id="RHEA:54448"/>
        <dbReference type="Rhea" id="RHEA-COMP:10123"/>
        <dbReference type="Rhea" id="RHEA-COMP:13883"/>
        <dbReference type="ChEBI" id="CHEBI:15377"/>
        <dbReference type="ChEBI" id="CHEBI:15378"/>
        <dbReference type="ChEBI" id="CHEBI:59874"/>
        <dbReference type="ChEBI" id="CHEBI:78442"/>
        <dbReference type="ChEBI" id="CHEBI:138191"/>
        <dbReference type="EC" id="3.1.1.29"/>
    </reaction>
</comment>
<name>A0A183AL49_9TREM</name>
<keyword evidence="5" id="KW-0812">Transmembrane</keyword>
<dbReference type="PANTHER" id="PTHR12649:SF11">
    <property type="entry name" value="PEPTIDYL-TRNA HYDROLASE 2, MITOCHONDRIAL"/>
    <property type="match status" value="1"/>
</dbReference>
<keyword evidence="5" id="KW-0472">Membrane</keyword>
<sequence>MARDSNSAEPRFWRLVFGDRRGEMSTLIISSLLSGGLGVLLGWALARRFAVRRVSWRYAIVTSFLQHTVIPYKPLPGKMKLVLVVRTDLNMGKGKVAAQVCSHATLCCYEYALEDCPAVLQAWERQGQPKIVLKAGSLEELESLSAKADSLGLVNAIIHDAGHTQVAEGTATVLGIGPGMRVRAFGGGARTSDHIVQNTPVTDCAATTPVKALILVFLLLSE</sequence>
<dbReference type="EC" id="3.1.1.29" evidence="1"/>
<protein>
    <recommendedName>
        <fullName evidence="1">peptidyl-tRNA hydrolase</fullName>
        <ecNumber evidence="1">3.1.1.29</ecNumber>
    </recommendedName>
</protein>
<reference evidence="6 7" key="2">
    <citation type="submission" date="2018-11" db="EMBL/GenBank/DDBJ databases">
        <authorList>
            <consortium name="Pathogen Informatics"/>
        </authorList>
    </citation>
    <scope>NUCLEOTIDE SEQUENCE [LARGE SCALE GENOMIC DNA]</scope>
    <source>
        <strain evidence="6 7">Egypt</strain>
    </source>
</reference>
<dbReference type="GO" id="GO:0005829">
    <property type="term" value="C:cytosol"/>
    <property type="evidence" value="ECO:0007669"/>
    <property type="project" value="TreeGrafter"/>
</dbReference>
<dbReference type="Gene3D" id="3.40.1490.10">
    <property type="entry name" value="Bit1"/>
    <property type="match status" value="1"/>
</dbReference>
<dbReference type="CDD" id="cd02430">
    <property type="entry name" value="PTH2"/>
    <property type="match status" value="1"/>
</dbReference>
<dbReference type="NCBIfam" id="TIGR00283">
    <property type="entry name" value="arch_pth2"/>
    <property type="match status" value="1"/>
</dbReference>
<dbReference type="AlphaFoldDB" id="A0A183AL49"/>
<keyword evidence="2" id="KW-0378">Hydrolase</keyword>
<evidence type="ECO:0000256" key="4">
    <source>
        <dbReference type="ARBA" id="ARBA00048707"/>
    </source>
</evidence>
<dbReference type="GO" id="GO:0004045">
    <property type="term" value="F:peptidyl-tRNA hydrolase activity"/>
    <property type="evidence" value="ECO:0007669"/>
    <property type="project" value="UniProtKB-EC"/>
</dbReference>
<dbReference type="SUPFAM" id="SSF102462">
    <property type="entry name" value="Peptidyl-tRNA hydrolase II"/>
    <property type="match status" value="1"/>
</dbReference>
<evidence type="ECO:0000256" key="2">
    <source>
        <dbReference type="ARBA" id="ARBA00022801"/>
    </source>
</evidence>
<dbReference type="InterPro" id="IPR023476">
    <property type="entry name" value="Pep_tRNA_hydro_II_dom_sf"/>
</dbReference>
<evidence type="ECO:0000313" key="6">
    <source>
        <dbReference type="EMBL" id="VDP81744.1"/>
    </source>
</evidence>
<dbReference type="WBParaSite" id="ECPE_0000770001-mRNA-1">
    <property type="protein sequence ID" value="ECPE_0000770001-mRNA-1"/>
    <property type="gene ID" value="ECPE_0000770001"/>
</dbReference>
<dbReference type="PANTHER" id="PTHR12649">
    <property type="entry name" value="PEPTIDYL-TRNA HYDROLASE 2"/>
    <property type="match status" value="1"/>
</dbReference>
<organism evidence="8">
    <name type="scientific">Echinostoma caproni</name>
    <dbReference type="NCBI Taxonomy" id="27848"/>
    <lineage>
        <taxon>Eukaryota</taxon>
        <taxon>Metazoa</taxon>
        <taxon>Spiralia</taxon>
        <taxon>Lophotrochozoa</taxon>
        <taxon>Platyhelminthes</taxon>
        <taxon>Trematoda</taxon>
        <taxon>Digenea</taxon>
        <taxon>Plagiorchiida</taxon>
        <taxon>Echinostomata</taxon>
        <taxon>Echinostomatoidea</taxon>
        <taxon>Echinostomatidae</taxon>
        <taxon>Echinostoma</taxon>
    </lineage>
</organism>
<dbReference type="Pfam" id="PF01981">
    <property type="entry name" value="PTH2"/>
    <property type="match status" value="1"/>
</dbReference>
<dbReference type="EMBL" id="UZAN01044924">
    <property type="protein sequence ID" value="VDP81744.1"/>
    <property type="molecule type" value="Genomic_DNA"/>
</dbReference>
<evidence type="ECO:0000313" key="7">
    <source>
        <dbReference type="Proteomes" id="UP000272942"/>
    </source>
</evidence>
<proteinExistence type="inferred from homology"/>
<gene>
    <name evidence="6" type="ORF">ECPE_LOCUS7684</name>
</gene>
<comment type="similarity">
    <text evidence="3">Belongs to the PTH2 family.</text>
</comment>
<keyword evidence="7" id="KW-1185">Reference proteome</keyword>
<keyword evidence="5" id="KW-1133">Transmembrane helix</keyword>
<dbReference type="FunFam" id="3.40.1490.10:FF:000001">
    <property type="entry name" value="Peptidyl-tRNA hydrolase 2"/>
    <property type="match status" value="1"/>
</dbReference>
<evidence type="ECO:0000256" key="1">
    <source>
        <dbReference type="ARBA" id="ARBA00013260"/>
    </source>
</evidence>
<dbReference type="InterPro" id="IPR002833">
    <property type="entry name" value="PTH2"/>
</dbReference>